<feature type="compositionally biased region" description="Basic and acidic residues" evidence="1">
    <location>
        <begin position="25"/>
        <end position="43"/>
    </location>
</feature>
<dbReference type="GeneID" id="70291194"/>
<proteinExistence type="predicted"/>
<accession>A0A9P7ZWB3</accession>
<gene>
    <name evidence="2" type="ORF">F5Z01DRAFT_5029</name>
</gene>
<evidence type="ECO:0000256" key="1">
    <source>
        <dbReference type="SAM" id="MobiDB-lite"/>
    </source>
</evidence>
<feature type="compositionally biased region" description="Basic and acidic residues" evidence="1">
    <location>
        <begin position="177"/>
        <end position="189"/>
    </location>
</feature>
<evidence type="ECO:0000313" key="2">
    <source>
        <dbReference type="EMBL" id="KAG9258827.1"/>
    </source>
</evidence>
<name>A0A9P7ZWB3_9HYPO</name>
<protein>
    <submittedName>
        <fullName evidence="2">Uncharacterized protein</fullName>
    </submittedName>
</protein>
<feature type="region of interest" description="Disordered" evidence="1">
    <location>
        <begin position="1"/>
        <end position="54"/>
    </location>
</feature>
<feature type="region of interest" description="Disordered" evidence="1">
    <location>
        <begin position="132"/>
        <end position="191"/>
    </location>
</feature>
<dbReference type="AlphaFoldDB" id="A0A9P7ZWB3"/>
<dbReference type="Proteomes" id="UP000887229">
    <property type="component" value="Unassembled WGS sequence"/>
</dbReference>
<evidence type="ECO:0000313" key="3">
    <source>
        <dbReference type="Proteomes" id="UP000887229"/>
    </source>
</evidence>
<keyword evidence="3" id="KW-1185">Reference proteome</keyword>
<sequence length="294" mass="32216">MATTTEECEQVATCEDVQTQGSRVTEAREVPRSEGERVEDRSVPVDTSNDGCASQEAPMTTVVDVAASIANRKHSRSPTRAVGFTRVAPTNNHDSPDTLPLAYVGVREWGGSWGSGTIYDDEDLLPNETARQTRSSLVGEGVPLEGSTHRSTSARLKEPPLHESLAGCHSPPLPCADEGRNQREPHEDAAESVSGAGVQFCPFQLGYEHKFYKCESKTMIELAKVQDSQAVCNPPQAVVNPGDSVVETAGPTLPRTSEVWKKYLEWNVVARPYRWATLIWRGLRNFLARLSPTR</sequence>
<dbReference type="EMBL" id="MU251242">
    <property type="protein sequence ID" value="KAG9258827.1"/>
    <property type="molecule type" value="Genomic_DNA"/>
</dbReference>
<reference evidence="2" key="1">
    <citation type="journal article" date="2021" name="IMA Fungus">
        <title>Genomic characterization of three marine fungi, including Emericellopsis atlantica sp. nov. with signatures of a generalist lifestyle and marine biomass degradation.</title>
        <authorList>
            <person name="Hagestad O.C."/>
            <person name="Hou L."/>
            <person name="Andersen J.H."/>
            <person name="Hansen E.H."/>
            <person name="Altermark B."/>
            <person name="Li C."/>
            <person name="Kuhnert E."/>
            <person name="Cox R.J."/>
            <person name="Crous P.W."/>
            <person name="Spatafora J.W."/>
            <person name="Lail K."/>
            <person name="Amirebrahimi M."/>
            <person name="Lipzen A."/>
            <person name="Pangilinan J."/>
            <person name="Andreopoulos W."/>
            <person name="Hayes R.D."/>
            <person name="Ng V."/>
            <person name="Grigoriev I.V."/>
            <person name="Jackson S.A."/>
            <person name="Sutton T.D.S."/>
            <person name="Dobson A.D.W."/>
            <person name="Rama T."/>
        </authorList>
    </citation>
    <scope>NUCLEOTIDE SEQUENCE</scope>
    <source>
        <strain evidence="2">TS7</strain>
    </source>
</reference>
<organism evidence="2 3">
    <name type="scientific">Emericellopsis atlantica</name>
    <dbReference type="NCBI Taxonomy" id="2614577"/>
    <lineage>
        <taxon>Eukaryota</taxon>
        <taxon>Fungi</taxon>
        <taxon>Dikarya</taxon>
        <taxon>Ascomycota</taxon>
        <taxon>Pezizomycotina</taxon>
        <taxon>Sordariomycetes</taxon>
        <taxon>Hypocreomycetidae</taxon>
        <taxon>Hypocreales</taxon>
        <taxon>Bionectriaceae</taxon>
        <taxon>Emericellopsis</taxon>
    </lineage>
</organism>
<comment type="caution">
    <text evidence="2">The sequence shown here is derived from an EMBL/GenBank/DDBJ whole genome shotgun (WGS) entry which is preliminary data.</text>
</comment>
<dbReference type="RefSeq" id="XP_046122751.1">
    <property type="nucleotide sequence ID" value="XM_046260291.1"/>
</dbReference>